<keyword evidence="2" id="KW-0732">Signal</keyword>
<dbReference type="InterPro" id="IPR028203">
    <property type="entry name" value="PSII_CF48-like_dom"/>
</dbReference>
<dbReference type="GO" id="GO:0046872">
    <property type="term" value="F:metal ion binding"/>
    <property type="evidence" value="ECO:0007669"/>
    <property type="project" value="InterPro"/>
</dbReference>
<protein>
    <submittedName>
        <fullName evidence="6">Putative secreted protein (Por secretion system target)</fullName>
    </submittedName>
</protein>
<evidence type="ECO:0000256" key="3">
    <source>
        <dbReference type="ARBA" id="ARBA00023276"/>
    </source>
</evidence>
<dbReference type="RefSeq" id="WP_121364714.1">
    <property type="nucleotide sequence ID" value="NZ_RBXA01000001.1"/>
</dbReference>
<keyword evidence="1" id="KW-0602">Photosynthesis</keyword>
<sequence length="1087" mass="120972">MKKNLLILFYIIICINKIHSQTNWELLNPKPTANTGKGVEFVTNNIGYIITSNELLETLDAGNTWTKKQNISSGNDMSFYNTKGYIVGNNGYVLESVDNGASWNQISVGFSGNCNTVNIIDDKNIILSTSNSIVKSNNGGNTWQSFTIPNVTVVKTAFTSSLVGHAVCNNGIILKTIDGGQNWYKTIDNNNISLSDYFTVYFVNQNIGFATRDRNDLYKTTDAGETWVEISETNQAIYDFHFLDENNGFATGEYGATYKTTDGGTTWNQIFFQNGFVAVTSMYGIYFQNKNIGYATGDRGRIIKTTDGGNTWTPHSITYNDFSQIDFINKDLGYALQGNNFYKTIDSGSTWNNLGPPLKNEKTSRFDFINENLGYALVGGTIGTSGTTGSVYKTINGGISWTKLNNGNEIINEDLSSINFINDDIGYVSGGFNQKKVMKTTNGGSTWTQVKSILYGEIQFVNDLVGYGNRIGYSNGSMYKTIDGGNTWNICIEVDEGINAFDFIDENNGYFVGDQGLIYKTTDGGIVWKKLEIPYEWYTKVKFYSKNVGYIADEDGKLYKTENGGLNWQYLTQQYAINSIELINDKIYTAGSNGKIYRSDVQYQPIVLSINPAKNVTNSSASLTGNATSNGQAISNIQFEYSLDHSFKNIIATTPGTVASNGSANISINLINLESNTTYYYRLTAIQNSNIYYSQILSFTTLPDFEITTNFTYNYSSTTAQISGNIVSNGYDITNVEFQYGTSSDVLDSTLGGTPTLVLGNSTATVEASLTNLKPETKYFYRIKATHKGEDIYGNIRSFTTYPEYKININSPNINGTNVTLSAYLTSYNKDITDIVFEYGTLDYENNISTNPSQINASSSNHVSATITNLDANLNYYYRLKAMHNGQAIYSEERVFNFSRNIIIVNGTIEEPQTNSLKLKGLINCQGAYLTNIHFEYGVTNSFGSLITGTPNFAYGYNTNLISGLINNPLAKQTYYYRLVATNNGNIIYSDTYQYTTGTLSLTDFDLEQEISIYPNPATDYVNIKSNISEKVKSIEFYNALGQRIYYENVFNISDIKIDVSNFRKGIYFVKVNFESTKVVSSKLILN</sequence>
<dbReference type="SUPFAM" id="SSF110296">
    <property type="entry name" value="Oligoxyloglucan reducing end-specific cellobiohydrolase"/>
    <property type="match status" value="2"/>
</dbReference>
<dbReference type="GO" id="GO:0015979">
    <property type="term" value="P:photosynthesis"/>
    <property type="evidence" value="ECO:0007669"/>
    <property type="project" value="UniProtKB-KW"/>
</dbReference>
<dbReference type="InterPro" id="IPR036278">
    <property type="entry name" value="Sialidase_sf"/>
</dbReference>
<evidence type="ECO:0000259" key="5">
    <source>
        <dbReference type="Pfam" id="PF18962"/>
    </source>
</evidence>
<evidence type="ECO:0000313" key="7">
    <source>
        <dbReference type="Proteomes" id="UP000280091"/>
    </source>
</evidence>
<dbReference type="PANTHER" id="PTHR47199">
    <property type="entry name" value="PHOTOSYSTEM II STABILITY/ASSEMBLY FACTOR HCF136, CHLOROPLASTIC"/>
    <property type="match status" value="1"/>
</dbReference>
<dbReference type="Pfam" id="PF18962">
    <property type="entry name" value="Por_Secre_tail"/>
    <property type="match status" value="1"/>
</dbReference>
<dbReference type="AlphaFoldDB" id="A0A495S726"/>
<dbReference type="InterPro" id="IPR008963">
    <property type="entry name" value="Purple_acid_Pase-like_N"/>
</dbReference>
<evidence type="ECO:0000259" key="4">
    <source>
        <dbReference type="Pfam" id="PF14870"/>
    </source>
</evidence>
<dbReference type="Gene3D" id="2.130.10.10">
    <property type="entry name" value="YVTN repeat-like/Quinoprotein amine dehydrogenase"/>
    <property type="match status" value="4"/>
</dbReference>
<keyword evidence="7" id="KW-1185">Reference proteome</keyword>
<reference evidence="6 7" key="1">
    <citation type="submission" date="2018-10" db="EMBL/GenBank/DDBJ databases">
        <title>Genomic Encyclopedia of Archaeal and Bacterial Type Strains, Phase II (KMG-II): from individual species to whole genera.</title>
        <authorList>
            <person name="Goeker M."/>
        </authorList>
    </citation>
    <scope>NUCLEOTIDE SEQUENCE [LARGE SCALE GENOMIC DNA]</scope>
    <source>
        <strain evidence="6 7">DSM 15094</strain>
    </source>
</reference>
<gene>
    <name evidence="6" type="ORF">BC952_1352</name>
</gene>
<dbReference type="GO" id="GO:0009523">
    <property type="term" value="C:photosystem II"/>
    <property type="evidence" value="ECO:0007669"/>
    <property type="project" value="UniProtKB-KW"/>
</dbReference>
<dbReference type="SUPFAM" id="SSF50939">
    <property type="entry name" value="Sialidases"/>
    <property type="match status" value="1"/>
</dbReference>
<feature type="domain" description="Secretion system C-terminal sorting" evidence="5">
    <location>
        <begin position="1013"/>
        <end position="1085"/>
    </location>
</feature>
<keyword evidence="3" id="KW-0604">Photosystem II</keyword>
<evidence type="ECO:0000313" key="6">
    <source>
        <dbReference type="EMBL" id="RKS95655.1"/>
    </source>
</evidence>
<evidence type="ECO:0000256" key="1">
    <source>
        <dbReference type="ARBA" id="ARBA00022531"/>
    </source>
</evidence>
<dbReference type="PANTHER" id="PTHR47199:SF2">
    <property type="entry name" value="PHOTOSYSTEM II STABILITY_ASSEMBLY FACTOR HCF136, CHLOROPLASTIC"/>
    <property type="match status" value="1"/>
</dbReference>
<dbReference type="Proteomes" id="UP000280091">
    <property type="component" value="Unassembled WGS sequence"/>
</dbReference>
<dbReference type="Pfam" id="PF14870">
    <property type="entry name" value="PSII_BNR"/>
    <property type="match status" value="3"/>
</dbReference>
<dbReference type="InterPro" id="IPR026444">
    <property type="entry name" value="Secre_tail"/>
</dbReference>
<comment type="caution">
    <text evidence="6">The sequence shown here is derived from an EMBL/GenBank/DDBJ whole genome shotgun (WGS) entry which is preliminary data.</text>
</comment>
<feature type="domain" description="Photosynthesis system II assembly factor Ycf48/Hcf136-like" evidence="4">
    <location>
        <begin position="20"/>
        <end position="145"/>
    </location>
</feature>
<dbReference type="EMBL" id="RBXA01000001">
    <property type="protein sequence ID" value="RKS95655.1"/>
    <property type="molecule type" value="Genomic_DNA"/>
</dbReference>
<proteinExistence type="predicted"/>
<feature type="domain" description="Photosynthesis system II assembly factor Ycf48/Hcf136-like" evidence="4">
    <location>
        <begin position="152"/>
        <end position="268"/>
    </location>
</feature>
<dbReference type="SUPFAM" id="SSF49363">
    <property type="entry name" value="Purple acid phosphatase, N-terminal domain"/>
    <property type="match status" value="1"/>
</dbReference>
<feature type="domain" description="Photosynthesis system II assembly factor Ycf48/Hcf136-like" evidence="4">
    <location>
        <begin position="492"/>
        <end position="572"/>
    </location>
</feature>
<dbReference type="InterPro" id="IPR013783">
    <property type="entry name" value="Ig-like_fold"/>
</dbReference>
<accession>A0A495S726</accession>
<dbReference type="Gene3D" id="2.60.40.10">
    <property type="entry name" value="Immunoglobulins"/>
    <property type="match status" value="1"/>
</dbReference>
<dbReference type="InterPro" id="IPR015943">
    <property type="entry name" value="WD40/YVTN_repeat-like_dom_sf"/>
</dbReference>
<organism evidence="6 7">
    <name type="scientific">Flavobacterium limicola</name>
    <dbReference type="NCBI Taxonomy" id="180441"/>
    <lineage>
        <taxon>Bacteria</taxon>
        <taxon>Pseudomonadati</taxon>
        <taxon>Bacteroidota</taxon>
        <taxon>Flavobacteriia</taxon>
        <taxon>Flavobacteriales</taxon>
        <taxon>Flavobacteriaceae</taxon>
        <taxon>Flavobacterium</taxon>
    </lineage>
</organism>
<dbReference type="OrthoDB" id="9764804at2"/>
<dbReference type="GO" id="GO:0003993">
    <property type="term" value="F:acid phosphatase activity"/>
    <property type="evidence" value="ECO:0007669"/>
    <property type="project" value="InterPro"/>
</dbReference>
<dbReference type="NCBIfam" id="TIGR04183">
    <property type="entry name" value="Por_Secre_tail"/>
    <property type="match status" value="1"/>
</dbReference>
<name>A0A495S726_9FLAO</name>
<evidence type="ECO:0000256" key="2">
    <source>
        <dbReference type="ARBA" id="ARBA00022729"/>
    </source>
</evidence>